<dbReference type="Proteomes" id="UP001597183">
    <property type="component" value="Unassembled WGS sequence"/>
</dbReference>
<dbReference type="SUPFAM" id="SSF141868">
    <property type="entry name" value="EAL domain-like"/>
    <property type="match status" value="1"/>
</dbReference>
<dbReference type="Gene3D" id="3.30.70.270">
    <property type="match status" value="1"/>
</dbReference>
<evidence type="ECO:0000256" key="1">
    <source>
        <dbReference type="SAM" id="Phobius"/>
    </source>
</evidence>
<dbReference type="NCBIfam" id="TIGR00254">
    <property type="entry name" value="GGDEF"/>
    <property type="match status" value="1"/>
</dbReference>
<dbReference type="InterPro" id="IPR050706">
    <property type="entry name" value="Cyclic-di-GMP_PDE-like"/>
</dbReference>
<dbReference type="RefSeq" id="WP_317792436.1">
    <property type="nucleotide sequence ID" value="NZ_AP028461.1"/>
</dbReference>
<dbReference type="InterPro" id="IPR035919">
    <property type="entry name" value="EAL_sf"/>
</dbReference>
<feature type="transmembrane region" description="Helical" evidence="1">
    <location>
        <begin position="75"/>
        <end position="95"/>
    </location>
</feature>
<dbReference type="SUPFAM" id="SSF55073">
    <property type="entry name" value="Nucleotide cyclase"/>
    <property type="match status" value="1"/>
</dbReference>
<keyword evidence="1" id="KW-1133">Transmembrane helix</keyword>
<dbReference type="PANTHER" id="PTHR33121">
    <property type="entry name" value="CYCLIC DI-GMP PHOSPHODIESTERASE PDEF"/>
    <property type="match status" value="1"/>
</dbReference>
<dbReference type="SMART" id="SM00052">
    <property type="entry name" value="EAL"/>
    <property type="match status" value="1"/>
</dbReference>
<feature type="transmembrane region" description="Helical" evidence="1">
    <location>
        <begin position="43"/>
        <end position="63"/>
    </location>
</feature>
<keyword evidence="1" id="KW-0472">Membrane</keyword>
<dbReference type="Pfam" id="PF00563">
    <property type="entry name" value="EAL"/>
    <property type="match status" value="1"/>
</dbReference>
<reference evidence="5" key="1">
    <citation type="journal article" date="2019" name="Int. J. Syst. Evol. Microbiol.">
        <title>The Global Catalogue of Microorganisms (GCM) 10K type strain sequencing project: providing services to taxonomists for standard genome sequencing and annotation.</title>
        <authorList>
            <consortium name="The Broad Institute Genomics Platform"/>
            <consortium name="The Broad Institute Genome Sequencing Center for Infectious Disease"/>
            <person name="Wu L."/>
            <person name="Ma J."/>
        </authorList>
    </citation>
    <scope>NUCLEOTIDE SEQUENCE [LARGE SCALE GENOMIC DNA]</scope>
    <source>
        <strain evidence="5">CCM 7526</strain>
    </source>
</reference>
<dbReference type="CDD" id="cd01949">
    <property type="entry name" value="GGDEF"/>
    <property type="match status" value="1"/>
</dbReference>
<feature type="transmembrane region" description="Helical" evidence="1">
    <location>
        <begin position="235"/>
        <end position="252"/>
    </location>
</feature>
<dbReference type="InterPro" id="IPR029787">
    <property type="entry name" value="Nucleotide_cyclase"/>
</dbReference>
<dbReference type="Pfam" id="PF00990">
    <property type="entry name" value="GGDEF"/>
    <property type="match status" value="1"/>
</dbReference>
<proteinExistence type="predicted"/>
<sequence>MSGEAATRRVGAGALVGVSTVLAGFAVTVFTLNAAGLRTPLPLLWSSMPLASIVAVISLVGVARGPGLPPATRRFWRHLTVSTGFVVAGSLAHAYDGLRGLPAMTLSAVAALGYTGSVVMNLWAMGRLPLRFSSRGDVLRAALDGLTVLLAAGAFSWHFVTRPVMDGAGFAATAVLAASLTMSLNLLSLFAVGKVALAGRGHLAPGVLPMLTLALIAGTMIAAGQRFVDEPGLSSAQVAIPVVMLCTVLAARNQARAAAGRRRARAGRRLPSWLPYLAIAAVDALLLTLIAIGHDDALPIGAVAVVLTGLVVARQQTVFRENASLVARLDHGATHDTLTGLPNRALFTERLDAALAADDRDTPVSVALIDLDDFKTVNDTLGHGVGDALLVAVADRLNGAVRAGDTVARLGGDEFVVVLEDIDEDAAEAAGHRIIAALAEPVVAEGHELLVRASIGLSNGHSGQDAADLLRRADIAMYAAKHDGGGNVRCYSDVMAVSIADTAALGARLRHAISDGQLFLQYQPIVALDTGRLRGVEALVRWAHPERGIVPPVEFIPVAERTGLIVPLGDWVLREACAQLAAWRSEHGDRAPRMLNVNVSARQLREAGFVERVAAILNETGVPAHRLTLEITESTAVALGEAVTRLDDLRRMGIRIALDDFGTGASTLTLLHELPVDQLKLDRSFTQGTDTSRRDTMPAAVIALADAVGLDLVAEGVETGDQAARLAELGYQHAQGYHFARPLPADAIQALMADHPPALAAADR</sequence>
<dbReference type="PROSITE" id="PS50883">
    <property type="entry name" value="EAL"/>
    <property type="match status" value="1"/>
</dbReference>
<keyword evidence="1" id="KW-0812">Transmembrane</keyword>
<feature type="transmembrane region" description="Helical" evidence="1">
    <location>
        <begin position="12"/>
        <end position="37"/>
    </location>
</feature>
<feature type="transmembrane region" description="Helical" evidence="1">
    <location>
        <begin position="203"/>
        <end position="223"/>
    </location>
</feature>
<feature type="transmembrane region" description="Helical" evidence="1">
    <location>
        <begin position="138"/>
        <end position="157"/>
    </location>
</feature>
<evidence type="ECO:0000313" key="5">
    <source>
        <dbReference type="Proteomes" id="UP001597183"/>
    </source>
</evidence>
<evidence type="ECO:0000313" key="4">
    <source>
        <dbReference type="EMBL" id="MFD1369387.1"/>
    </source>
</evidence>
<dbReference type="Gene3D" id="3.20.20.450">
    <property type="entry name" value="EAL domain"/>
    <property type="match status" value="1"/>
</dbReference>
<evidence type="ECO:0000259" key="2">
    <source>
        <dbReference type="PROSITE" id="PS50883"/>
    </source>
</evidence>
<dbReference type="InterPro" id="IPR000160">
    <property type="entry name" value="GGDEF_dom"/>
</dbReference>
<dbReference type="PROSITE" id="PS50887">
    <property type="entry name" value="GGDEF"/>
    <property type="match status" value="1"/>
</dbReference>
<gene>
    <name evidence="4" type="ORF">ACFQ5G_28965</name>
</gene>
<feature type="domain" description="GGDEF" evidence="3">
    <location>
        <begin position="362"/>
        <end position="493"/>
    </location>
</feature>
<feature type="transmembrane region" description="Helical" evidence="1">
    <location>
        <begin position="169"/>
        <end position="191"/>
    </location>
</feature>
<dbReference type="InterPro" id="IPR001633">
    <property type="entry name" value="EAL_dom"/>
</dbReference>
<feature type="domain" description="EAL" evidence="2">
    <location>
        <begin position="502"/>
        <end position="756"/>
    </location>
</feature>
<dbReference type="InterPro" id="IPR043128">
    <property type="entry name" value="Rev_trsase/Diguanyl_cyclase"/>
</dbReference>
<dbReference type="CDD" id="cd01948">
    <property type="entry name" value="EAL"/>
    <property type="match status" value="1"/>
</dbReference>
<dbReference type="PANTHER" id="PTHR33121:SF70">
    <property type="entry name" value="SIGNALING PROTEIN YKOW"/>
    <property type="match status" value="1"/>
</dbReference>
<feature type="transmembrane region" description="Helical" evidence="1">
    <location>
        <begin position="101"/>
        <end position="126"/>
    </location>
</feature>
<dbReference type="SMART" id="SM00267">
    <property type="entry name" value="GGDEF"/>
    <property type="match status" value="1"/>
</dbReference>
<name>A0ABW4AHB2_9ACTN</name>
<comment type="caution">
    <text evidence="4">The sequence shown here is derived from an EMBL/GenBank/DDBJ whole genome shotgun (WGS) entry which is preliminary data.</text>
</comment>
<accession>A0ABW4AHB2</accession>
<organism evidence="4 5">
    <name type="scientific">Actinoplanes sichuanensis</name>
    <dbReference type="NCBI Taxonomy" id="512349"/>
    <lineage>
        <taxon>Bacteria</taxon>
        <taxon>Bacillati</taxon>
        <taxon>Actinomycetota</taxon>
        <taxon>Actinomycetes</taxon>
        <taxon>Micromonosporales</taxon>
        <taxon>Micromonosporaceae</taxon>
        <taxon>Actinoplanes</taxon>
    </lineage>
</organism>
<protein>
    <submittedName>
        <fullName evidence="4">Bifunctional diguanylate cyclase/phosphodiesterase</fullName>
    </submittedName>
</protein>
<dbReference type="EMBL" id="JBHTMK010000040">
    <property type="protein sequence ID" value="MFD1369387.1"/>
    <property type="molecule type" value="Genomic_DNA"/>
</dbReference>
<feature type="transmembrane region" description="Helical" evidence="1">
    <location>
        <begin position="273"/>
        <end position="291"/>
    </location>
</feature>
<evidence type="ECO:0000259" key="3">
    <source>
        <dbReference type="PROSITE" id="PS50887"/>
    </source>
</evidence>
<keyword evidence="5" id="KW-1185">Reference proteome</keyword>